<sequence length="191" mass="21779">MPPCRTAGSRWGWIVSESEGTEGESVGDEGRVEWERHQAVDDELRAVDVLSAMKVERLPAEMRAAEMRSEVSSNSNVVVHELNTLACGPDIRIRLYNEEVDVCEGVTNQCEVEEADLEAHTFHRVDIDPIIISDNIDRLEIVLDFDENVEEDIYEEEEDEEEEEYEDDATSSEDDDDDDDESDRDNSDTYT</sequence>
<dbReference type="AlphaFoldDB" id="A0A6J1CS49"/>
<organism evidence="2 3">
    <name type="scientific">Momordica charantia</name>
    <name type="common">Bitter gourd</name>
    <name type="synonym">Balsam pear</name>
    <dbReference type="NCBI Taxonomy" id="3673"/>
    <lineage>
        <taxon>Eukaryota</taxon>
        <taxon>Viridiplantae</taxon>
        <taxon>Streptophyta</taxon>
        <taxon>Embryophyta</taxon>
        <taxon>Tracheophyta</taxon>
        <taxon>Spermatophyta</taxon>
        <taxon>Magnoliopsida</taxon>
        <taxon>eudicotyledons</taxon>
        <taxon>Gunneridae</taxon>
        <taxon>Pentapetalae</taxon>
        <taxon>rosids</taxon>
        <taxon>fabids</taxon>
        <taxon>Cucurbitales</taxon>
        <taxon>Cucurbitaceae</taxon>
        <taxon>Momordiceae</taxon>
        <taxon>Momordica</taxon>
    </lineage>
</organism>
<evidence type="ECO:0000313" key="3">
    <source>
        <dbReference type="RefSeq" id="XP_022144013.1"/>
    </source>
</evidence>
<dbReference type="KEGG" id="mcha:111013802"/>
<evidence type="ECO:0000256" key="1">
    <source>
        <dbReference type="SAM" id="MobiDB-lite"/>
    </source>
</evidence>
<reference evidence="3" key="1">
    <citation type="submission" date="2025-08" db="UniProtKB">
        <authorList>
            <consortium name="RefSeq"/>
        </authorList>
    </citation>
    <scope>IDENTIFICATION</scope>
    <source>
        <strain evidence="3">OHB3-1</strain>
    </source>
</reference>
<dbReference type="RefSeq" id="XP_022144013.1">
    <property type="nucleotide sequence ID" value="XM_022288321.1"/>
</dbReference>
<feature type="region of interest" description="Disordered" evidence="1">
    <location>
        <begin position="149"/>
        <end position="191"/>
    </location>
</feature>
<feature type="compositionally biased region" description="Acidic residues" evidence="1">
    <location>
        <begin position="149"/>
        <end position="183"/>
    </location>
</feature>
<proteinExistence type="predicted"/>
<keyword evidence="2" id="KW-1185">Reference proteome</keyword>
<name>A0A6J1CS49_MOMCH</name>
<evidence type="ECO:0000313" key="2">
    <source>
        <dbReference type="Proteomes" id="UP000504603"/>
    </source>
</evidence>
<dbReference type="Proteomes" id="UP000504603">
    <property type="component" value="Unplaced"/>
</dbReference>
<accession>A0A6J1CS49</accession>
<gene>
    <name evidence="3" type="primary">LOC111013802</name>
</gene>
<protein>
    <submittedName>
        <fullName evidence="3">Histone chaperone ASF1-like</fullName>
    </submittedName>
</protein>
<dbReference type="GeneID" id="111013802"/>